<dbReference type="Pfam" id="PF01844">
    <property type="entry name" value="HNH"/>
    <property type="match status" value="1"/>
</dbReference>
<dbReference type="InterPro" id="IPR003870">
    <property type="entry name" value="DUF222"/>
</dbReference>
<dbReference type="EMBL" id="JAUTIX010000006">
    <property type="protein sequence ID" value="MDP0399540.1"/>
    <property type="molecule type" value="Genomic_DNA"/>
</dbReference>
<dbReference type="CDD" id="cd00085">
    <property type="entry name" value="HNHc"/>
    <property type="match status" value="1"/>
</dbReference>
<accession>A0AA90NIZ1</accession>
<dbReference type="RefSeq" id="WP_305112131.1">
    <property type="nucleotide sequence ID" value="NZ_JAUTIX010000006.1"/>
</dbReference>
<reference evidence="3" key="1">
    <citation type="submission" date="2023-08" db="EMBL/GenBank/DDBJ databases">
        <title>The draft genome of Tsukamurella strandjordii strain 050030.</title>
        <authorList>
            <person name="Zhao F."/>
            <person name="Feng Y."/>
            <person name="Zong Z."/>
        </authorList>
    </citation>
    <scope>NUCLEOTIDE SEQUENCE</scope>
    <source>
        <strain evidence="3">050030</strain>
    </source>
</reference>
<name>A0AA90NIZ1_9ACTN</name>
<gene>
    <name evidence="3" type="ORF">Q7X28_16560</name>
</gene>
<proteinExistence type="inferred from homology"/>
<evidence type="ECO:0000259" key="2">
    <source>
        <dbReference type="SMART" id="SM00507"/>
    </source>
</evidence>
<dbReference type="Proteomes" id="UP001178281">
    <property type="component" value="Unassembled WGS sequence"/>
</dbReference>
<keyword evidence="4" id="KW-1185">Reference proteome</keyword>
<dbReference type="GO" id="GO:0003676">
    <property type="term" value="F:nucleic acid binding"/>
    <property type="evidence" value="ECO:0007669"/>
    <property type="project" value="InterPro"/>
</dbReference>
<dbReference type="AlphaFoldDB" id="A0AA90NIZ1"/>
<evidence type="ECO:0000313" key="4">
    <source>
        <dbReference type="Proteomes" id="UP001178281"/>
    </source>
</evidence>
<comment type="caution">
    <text evidence="3">The sequence shown here is derived from an EMBL/GenBank/DDBJ whole genome shotgun (WGS) entry which is preliminary data.</text>
</comment>
<dbReference type="GO" id="GO:0008270">
    <property type="term" value="F:zinc ion binding"/>
    <property type="evidence" value="ECO:0007669"/>
    <property type="project" value="InterPro"/>
</dbReference>
<protein>
    <submittedName>
        <fullName evidence="3">DUF222 domain-containing protein</fullName>
    </submittedName>
</protein>
<feature type="domain" description="HNH nuclease" evidence="2">
    <location>
        <begin position="320"/>
        <end position="370"/>
    </location>
</feature>
<dbReference type="Pfam" id="PF02720">
    <property type="entry name" value="DUF222"/>
    <property type="match status" value="1"/>
</dbReference>
<organism evidence="3 4">
    <name type="scientific">Tsukamurella strandjordii</name>
    <dbReference type="NCBI Taxonomy" id="147577"/>
    <lineage>
        <taxon>Bacteria</taxon>
        <taxon>Bacillati</taxon>
        <taxon>Actinomycetota</taxon>
        <taxon>Actinomycetes</taxon>
        <taxon>Mycobacteriales</taxon>
        <taxon>Tsukamurellaceae</taxon>
        <taxon>Tsukamurella</taxon>
    </lineage>
</organism>
<sequence length="409" mass="43609">MEEMELLDRIDAGGIRVATDIIDRLSVLERLRSRSAAEMYELVFDILAVRRRERAAAGLPPSRWDAGVAAEVALAMSISPNRATAILSRARALHDCLPHTLARLWDGDISPERVEILIAGVAHLDADLRRRADALLCADPTVLAGLGTRRLQDMVFQVAYQLDRQAMVDRLAKAEAHRRVTIRPEPDAMARVSILLPVAKAVAVFASLKRRADGIVGVGPEVRTRGQVMADAAFELLTGRTAADGQPVSVNITVSDRVLLGGGTGTAHLAGGGAIPGEVARNLVARAASRGEAWLRRLYVQPESGAVVGMDSRSRAFPDGLGALIAARDRTCRTPYCDAPIAHNDHVIPHAAGGETSIDNGQGLCAACNYAKQAAGWEQRVVDDPSGRHTVETITPTGAVHRSTAPDAA</sequence>
<evidence type="ECO:0000256" key="1">
    <source>
        <dbReference type="ARBA" id="ARBA00023450"/>
    </source>
</evidence>
<dbReference type="SMART" id="SM00507">
    <property type="entry name" value="HNHc"/>
    <property type="match status" value="1"/>
</dbReference>
<dbReference type="GO" id="GO:0004519">
    <property type="term" value="F:endonuclease activity"/>
    <property type="evidence" value="ECO:0007669"/>
    <property type="project" value="InterPro"/>
</dbReference>
<dbReference type="InterPro" id="IPR002711">
    <property type="entry name" value="HNH"/>
</dbReference>
<evidence type="ECO:0000313" key="3">
    <source>
        <dbReference type="EMBL" id="MDP0399540.1"/>
    </source>
</evidence>
<comment type="similarity">
    <text evidence="1">Belongs to the Rv1128c/1148c/1588c/1702c/1945/3466 family.</text>
</comment>
<dbReference type="Gene3D" id="1.10.30.50">
    <property type="match status" value="1"/>
</dbReference>
<dbReference type="InterPro" id="IPR003615">
    <property type="entry name" value="HNH_nuc"/>
</dbReference>